<evidence type="ECO:0000313" key="2">
    <source>
        <dbReference type="Proteomes" id="UP000050280"/>
    </source>
</evidence>
<gene>
    <name evidence="1" type="ORF">I595_37</name>
</gene>
<dbReference type="STRING" id="1300341.I595_37"/>
<comment type="caution">
    <text evidence="1">The sequence shown here is derived from an EMBL/GenBank/DDBJ whole genome shotgun (WGS) entry which is preliminary data.</text>
</comment>
<sequence>MVLGQKPLVLRHGGLAQYNVPIPQQMLARRGLDIDAQPWVTNKLSYL</sequence>
<dbReference type="Proteomes" id="UP000050280">
    <property type="component" value="Unassembled WGS sequence"/>
</dbReference>
<organism evidence="1 2">
    <name type="scientific">Croceitalea dokdonensis DOKDO 023</name>
    <dbReference type="NCBI Taxonomy" id="1300341"/>
    <lineage>
        <taxon>Bacteria</taxon>
        <taxon>Pseudomonadati</taxon>
        <taxon>Bacteroidota</taxon>
        <taxon>Flavobacteriia</taxon>
        <taxon>Flavobacteriales</taxon>
        <taxon>Flavobacteriaceae</taxon>
        <taxon>Croceitalea</taxon>
    </lineage>
</organism>
<evidence type="ECO:0000313" key="1">
    <source>
        <dbReference type="EMBL" id="KPM33135.1"/>
    </source>
</evidence>
<protein>
    <submittedName>
        <fullName evidence="1">Uncharacterized protein</fullName>
    </submittedName>
</protein>
<proteinExistence type="predicted"/>
<name>A0A0P7AY43_9FLAO</name>
<keyword evidence="2" id="KW-1185">Reference proteome</keyword>
<dbReference type="AlphaFoldDB" id="A0A0P7AY43"/>
<reference evidence="1 2" key="1">
    <citation type="submission" date="2015-09" db="EMBL/GenBank/DDBJ databases">
        <title>Genome sequence of the marine flavobacterium Croceitalea dokdonensis DOKDO 023 that contains proton- and sodium-pumping rhodopsins.</title>
        <authorList>
            <person name="Kwon S.-K."/>
            <person name="Lee H.K."/>
            <person name="Kwak M.-J."/>
            <person name="Kim J.F."/>
        </authorList>
    </citation>
    <scope>NUCLEOTIDE SEQUENCE [LARGE SCALE GENOMIC DNA]</scope>
    <source>
        <strain evidence="1 2">DOKDO 023</strain>
    </source>
</reference>
<accession>A0A0P7AY43</accession>
<dbReference type="EMBL" id="LDJX01000001">
    <property type="protein sequence ID" value="KPM33135.1"/>
    <property type="molecule type" value="Genomic_DNA"/>
</dbReference>